<organism evidence="1 2">
    <name type="scientific">Trichinella murrelli</name>
    <dbReference type="NCBI Taxonomy" id="144512"/>
    <lineage>
        <taxon>Eukaryota</taxon>
        <taxon>Metazoa</taxon>
        <taxon>Ecdysozoa</taxon>
        <taxon>Nematoda</taxon>
        <taxon>Enoplea</taxon>
        <taxon>Dorylaimia</taxon>
        <taxon>Trichinellida</taxon>
        <taxon>Trichinellidae</taxon>
        <taxon>Trichinella</taxon>
    </lineage>
</organism>
<dbReference type="AlphaFoldDB" id="A0A0V0U934"/>
<gene>
    <name evidence="1" type="ORF">T05_7598</name>
</gene>
<keyword evidence="2" id="KW-1185">Reference proteome</keyword>
<reference evidence="1 2" key="1">
    <citation type="submission" date="2015-01" db="EMBL/GenBank/DDBJ databases">
        <title>Evolution of Trichinella species and genotypes.</title>
        <authorList>
            <person name="Korhonen P.K."/>
            <person name="Edoardo P."/>
            <person name="Giuseppe L.R."/>
            <person name="Gasser R.B."/>
        </authorList>
    </citation>
    <scope>NUCLEOTIDE SEQUENCE [LARGE SCALE GENOMIC DNA]</scope>
    <source>
        <strain evidence="1">ISS417</strain>
    </source>
</reference>
<name>A0A0V0U934_9BILA</name>
<accession>A0A0V0U934</accession>
<comment type="caution">
    <text evidence="1">The sequence shown here is derived from an EMBL/GenBank/DDBJ whole genome shotgun (WGS) entry which is preliminary data.</text>
</comment>
<protein>
    <submittedName>
        <fullName evidence="1">Uncharacterized protein</fullName>
    </submittedName>
</protein>
<sequence length="175" mass="20858">MRQTEEMMKNPDKASQYERGMKEYLEEEFVEEVFHTHSQIGRTWYLPHHTIVPRYEGTSLNQHLNQGQPQQNDLVKILIIFWRFCISTQSDILPINQYQWFCQSGCMNKVMTFADFSGKTMKSKKHLVYFVLNKLTCSPFLATCVIKHHAKKNRNEFPEVEREVRWLPSRNAIEK</sequence>
<dbReference type="Proteomes" id="UP000055048">
    <property type="component" value="Unassembled WGS sequence"/>
</dbReference>
<evidence type="ECO:0000313" key="1">
    <source>
        <dbReference type="EMBL" id="KRX47892.1"/>
    </source>
</evidence>
<evidence type="ECO:0000313" key="2">
    <source>
        <dbReference type="Proteomes" id="UP000055048"/>
    </source>
</evidence>
<dbReference type="EMBL" id="JYDJ01000036">
    <property type="protein sequence ID" value="KRX47892.1"/>
    <property type="molecule type" value="Genomic_DNA"/>
</dbReference>
<dbReference type="OrthoDB" id="5920525at2759"/>
<proteinExistence type="predicted"/>